<dbReference type="Gene3D" id="2.130.10.10">
    <property type="entry name" value="YVTN repeat-like/Quinoprotein amine dehydrogenase"/>
    <property type="match status" value="2"/>
</dbReference>
<dbReference type="Pfam" id="PF04192">
    <property type="entry name" value="Utp21"/>
    <property type="match status" value="1"/>
</dbReference>
<feature type="repeat" description="WD" evidence="3">
    <location>
        <begin position="288"/>
        <end position="311"/>
    </location>
</feature>
<dbReference type="EMBL" id="ML014155">
    <property type="protein sequence ID" value="RKP01985.1"/>
    <property type="molecule type" value="Genomic_DNA"/>
</dbReference>
<keyword evidence="7" id="KW-1185">Reference proteome</keyword>
<dbReference type="InterPro" id="IPR036322">
    <property type="entry name" value="WD40_repeat_dom_sf"/>
</dbReference>
<feature type="repeat" description="WD" evidence="3">
    <location>
        <begin position="597"/>
        <end position="638"/>
    </location>
</feature>
<reference evidence="7" key="1">
    <citation type="journal article" date="2018" name="Nat. Microbiol.">
        <title>Leveraging single-cell genomics to expand the fungal tree of life.</title>
        <authorList>
            <person name="Ahrendt S.R."/>
            <person name="Quandt C.A."/>
            <person name="Ciobanu D."/>
            <person name="Clum A."/>
            <person name="Salamov A."/>
            <person name="Andreopoulos B."/>
            <person name="Cheng J.F."/>
            <person name="Woyke T."/>
            <person name="Pelin A."/>
            <person name="Henrissat B."/>
            <person name="Reynolds N.K."/>
            <person name="Benny G.L."/>
            <person name="Smith M.E."/>
            <person name="James T.Y."/>
            <person name="Grigoriev I.V."/>
        </authorList>
    </citation>
    <scope>NUCLEOTIDE SEQUENCE [LARGE SCALE GENOMIC DNA]</scope>
    <source>
        <strain evidence="7">ATCC 52028</strain>
    </source>
</reference>
<proteinExistence type="predicted"/>
<keyword evidence="1 3" id="KW-0853">WD repeat</keyword>
<dbReference type="InterPro" id="IPR059157">
    <property type="entry name" value="WDR36-Utp21_N"/>
</dbReference>
<evidence type="ECO:0000313" key="6">
    <source>
        <dbReference type="EMBL" id="RKP01985.1"/>
    </source>
</evidence>
<evidence type="ECO:0000313" key="7">
    <source>
        <dbReference type="Proteomes" id="UP000274922"/>
    </source>
</evidence>
<dbReference type="PANTHER" id="PTHR22840">
    <property type="entry name" value="WD REPEAT-CONTAINING PROTEIN 36"/>
    <property type="match status" value="1"/>
</dbReference>
<accession>A0A4P9X9K6</accession>
<evidence type="ECO:0000259" key="4">
    <source>
        <dbReference type="Pfam" id="PF04192"/>
    </source>
</evidence>
<protein>
    <submittedName>
        <fullName evidence="6">Uncharacterized protein</fullName>
    </submittedName>
</protein>
<evidence type="ECO:0000259" key="5">
    <source>
        <dbReference type="Pfam" id="PF25171"/>
    </source>
</evidence>
<dbReference type="AlphaFoldDB" id="A0A4P9X9K6"/>
<gene>
    <name evidence="6" type="ORF">CXG81DRAFT_11309</name>
</gene>
<dbReference type="GO" id="GO:0034388">
    <property type="term" value="C:Pwp2p-containing subcomplex of 90S preribosome"/>
    <property type="evidence" value="ECO:0007669"/>
    <property type="project" value="TreeGrafter"/>
</dbReference>
<feature type="domain" description="WDR36/Utp21 C-terminal" evidence="4">
    <location>
        <begin position="743"/>
        <end position="796"/>
    </location>
</feature>
<dbReference type="SUPFAM" id="SSF50998">
    <property type="entry name" value="Quinoprotein alcohol dehydrogenase-like"/>
    <property type="match status" value="1"/>
</dbReference>
<evidence type="ECO:0000256" key="3">
    <source>
        <dbReference type="PROSITE-ProRule" id="PRU00221"/>
    </source>
</evidence>
<feature type="domain" description="WDR36/Utp21 N-terminal" evidence="5">
    <location>
        <begin position="66"/>
        <end position="347"/>
    </location>
</feature>
<dbReference type="GO" id="GO:0032040">
    <property type="term" value="C:small-subunit processome"/>
    <property type="evidence" value="ECO:0007669"/>
    <property type="project" value="InterPro"/>
</dbReference>
<dbReference type="STRING" id="1555241.A0A4P9X9K6"/>
<dbReference type="Pfam" id="PF25171">
    <property type="entry name" value="Beta-prop_WDR36-Utp21_1st"/>
    <property type="match status" value="1"/>
</dbReference>
<evidence type="ECO:0000256" key="2">
    <source>
        <dbReference type="ARBA" id="ARBA00022737"/>
    </source>
</evidence>
<dbReference type="InterPro" id="IPR015943">
    <property type="entry name" value="WD40/YVTN_repeat-like_dom_sf"/>
</dbReference>
<dbReference type="InterPro" id="IPR011047">
    <property type="entry name" value="Quinoprotein_ADH-like_sf"/>
</dbReference>
<dbReference type="InterPro" id="IPR019775">
    <property type="entry name" value="WD40_repeat_CS"/>
</dbReference>
<dbReference type="Pfam" id="PF25168">
    <property type="entry name" value="Beta-prop_WDR36-Utp21_2nd"/>
    <property type="match status" value="1"/>
</dbReference>
<organism evidence="6 7">
    <name type="scientific">Caulochytrium protostelioides</name>
    <dbReference type="NCBI Taxonomy" id="1555241"/>
    <lineage>
        <taxon>Eukaryota</taxon>
        <taxon>Fungi</taxon>
        <taxon>Fungi incertae sedis</taxon>
        <taxon>Chytridiomycota</taxon>
        <taxon>Chytridiomycota incertae sedis</taxon>
        <taxon>Chytridiomycetes</taxon>
        <taxon>Caulochytriales</taxon>
        <taxon>Caulochytriaceae</taxon>
        <taxon>Caulochytrium</taxon>
    </lineage>
</organism>
<dbReference type="OrthoDB" id="10250769at2759"/>
<dbReference type="PROSITE" id="PS50082">
    <property type="entry name" value="WD_REPEATS_2"/>
    <property type="match status" value="3"/>
</dbReference>
<dbReference type="GO" id="GO:0006364">
    <property type="term" value="P:rRNA processing"/>
    <property type="evidence" value="ECO:0007669"/>
    <property type="project" value="InterPro"/>
</dbReference>
<name>A0A4P9X9K6_9FUNG</name>
<dbReference type="PANTHER" id="PTHR22840:SF12">
    <property type="entry name" value="WD REPEAT-CONTAINING PROTEIN 36"/>
    <property type="match status" value="1"/>
</dbReference>
<dbReference type="SUPFAM" id="SSF50978">
    <property type="entry name" value="WD40 repeat-like"/>
    <property type="match status" value="1"/>
</dbReference>
<dbReference type="SMART" id="SM00320">
    <property type="entry name" value="WD40"/>
    <property type="match status" value="6"/>
</dbReference>
<keyword evidence="2" id="KW-0677">Repeat</keyword>
<feature type="repeat" description="WD" evidence="3">
    <location>
        <begin position="313"/>
        <end position="344"/>
    </location>
</feature>
<dbReference type="Proteomes" id="UP000274922">
    <property type="component" value="Unassembled WGS sequence"/>
</dbReference>
<dbReference type="InterPro" id="IPR007319">
    <property type="entry name" value="WDR36/Utp21_C"/>
</dbReference>
<feature type="non-terminal residue" evidence="6">
    <location>
        <position position="798"/>
    </location>
</feature>
<dbReference type="PROSITE" id="PS50294">
    <property type="entry name" value="WD_REPEATS_REGION"/>
    <property type="match status" value="2"/>
</dbReference>
<dbReference type="InterPro" id="IPR001680">
    <property type="entry name" value="WD40_rpt"/>
</dbReference>
<sequence length="798" mass="86530">MGSAASPEAGAVPAIASAITNDLKRAVQTVDHQKTKGLFQPFVTVGHVTADLPFSIQARGDAFFLTTSIGHAFQIFNMQTMKVLFVSPPLPGKITALTAHRDLTYVAVGGAIHVHHRSKPVERITLPATPGNVAVSAASLEAGIIQLLIFGDYLLALSAPHNALMIFSRSTRQFLNRIDFPDTFTPVKMLHPSTYVNKILIASAQGSMVLYNLHTLMLLYTFNSLRSPITTLAQSPILDVVAIGTLDGRIVLHDLKRDEVVFMLSQAGPVMALSFKNVEPNNLMTSPLLASATNDGTVFIWNLNTRRLAHTMQAAHDASIPSMQFLNGQPLLITGGADNAIKTWLFDQPDRPRLLRQRSGHARPPTRVHFYPSDNHVVLSAGQDGALRSSHMVRENANREFSQKPLMGFARRANQAKSGGKAHDRIQPVTAWDMNPLRDRDFDSIVTAHNDTSIAYSWNYGRGIVGKLRLESTDGTPFSAVCVSACGHFVTLGTKGGALNRFNMQSGMLRASVALGATVQITAVVSDAENAWVYVATNEAKLYVFKWAQLELHTVLDLEAPFIKMVYHAESQLLAGAAQDMAVVVLDVASHRRVREFVGHTHQIIDLAFSPDGRWLVSAGLDGRVCTWDLPSTYLIDAFRPTSLVTSVAWSPNGDYLAATHAGELGIATYANRALYAAFTVRPIDIETETRDGIALPAVAAVDASAPKDAHVDQTLAELTAEAGDAPTAADAAALHIVTPDGLTDQLIETSTLSRSHWLNLVHLEDIKARNKAKEAPKEPEKAPFFLPTVAGTAVRFD</sequence>
<dbReference type="PROSITE" id="PS00678">
    <property type="entry name" value="WD_REPEATS_1"/>
    <property type="match status" value="1"/>
</dbReference>
<evidence type="ECO:0000256" key="1">
    <source>
        <dbReference type="ARBA" id="ARBA00022574"/>
    </source>
</evidence>